<proteinExistence type="predicted"/>
<reference evidence="1 2" key="1">
    <citation type="journal article" date="2022" name="Hortic Res">
        <title>A haplotype resolved chromosomal level avocado genome allows analysis of novel avocado genes.</title>
        <authorList>
            <person name="Nath O."/>
            <person name="Fletcher S.J."/>
            <person name="Hayward A."/>
            <person name="Shaw L.M."/>
            <person name="Masouleh A.K."/>
            <person name="Furtado A."/>
            <person name="Henry R.J."/>
            <person name="Mitter N."/>
        </authorList>
    </citation>
    <scope>NUCLEOTIDE SEQUENCE [LARGE SCALE GENOMIC DNA]</scope>
    <source>
        <strain evidence="2">cv. Hass</strain>
    </source>
</reference>
<dbReference type="Proteomes" id="UP001234297">
    <property type="component" value="Chromosome 8"/>
</dbReference>
<accession>A0ACC2LHN1</accession>
<evidence type="ECO:0000313" key="1">
    <source>
        <dbReference type="EMBL" id="KAJ8632919.1"/>
    </source>
</evidence>
<gene>
    <name evidence="1" type="ORF">MRB53_026255</name>
</gene>
<organism evidence="1 2">
    <name type="scientific">Persea americana</name>
    <name type="common">Avocado</name>
    <dbReference type="NCBI Taxonomy" id="3435"/>
    <lineage>
        <taxon>Eukaryota</taxon>
        <taxon>Viridiplantae</taxon>
        <taxon>Streptophyta</taxon>
        <taxon>Embryophyta</taxon>
        <taxon>Tracheophyta</taxon>
        <taxon>Spermatophyta</taxon>
        <taxon>Magnoliopsida</taxon>
        <taxon>Magnoliidae</taxon>
        <taxon>Laurales</taxon>
        <taxon>Lauraceae</taxon>
        <taxon>Persea</taxon>
    </lineage>
</organism>
<protein>
    <submittedName>
        <fullName evidence="1">Uncharacterized protein</fullName>
    </submittedName>
</protein>
<comment type="caution">
    <text evidence="1">The sequence shown here is derived from an EMBL/GenBank/DDBJ whole genome shotgun (WGS) entry which is preliminary data.</text>
</comment>
<dbReference type="EMBL" id="CM056816">
    <property type="protein sequence ID" value="KAJ8632919.1"/>
    <property type="molecule type" value="Genomic_DNA"/>
</dbReference>
<sequence>MVQILFGYHKKHIQGEAAALSPHSVSSPLSLSGSRPLSLSSFLCEGFRGWSNERGKVQPKNSNLGI</sequence>
<name>A0ACC2LHN1_PERAE</name>
<keyword evidence="2" id="KW-1185">Reference proteome</keyword>
<evidence type="ECO:0000313" key="2">
    <source>
        <dbReference type="Proteomes" id="UP001234297"/>
    </source>
</evidence>